<sequence>MKKLFVIIAALLFTSQVYSQQNTSKEFEKLKWLCGTWKRSNSKPGQSGTETWVATSPAKLTGKGVTMRGTDTAFVEKLSIVIKGGDIFYVADVSGNPEPVYFKMTTITADGFVCENPEHDFPKKIAYQLIGSRINASISGNGKNIAYNFERLK</sequence>
<dbReference type="Pfam" id="PF19780">
    <property type="entry name" value="DUF6265"/>
    <property type="match status" value="1"/>
</dbReference>
<feature type="signal peptide" evidence="1">
    <location>
        <begin position="1"/>
        <end position="19"/>
    </location>
</feature>
<keyword evidence="1" id="KW-0732">Signal</keyword>
<dbReference type="RefSeq" id="WP_173415628.1">
    <property type="nucleotide sequence ID" value="NZ_CP054139.1"/>
</dbReference>
<evidence type="ECO:0000313" key="4">
    <source>
        <dbReference type="Proteomes" id="UP000505355"/>
    </source>
</evidence>
<dbReference type="Proteomes" id="UP000505355">
    <property type="component" value="Chromosome"/>
</dbReference>
<dbReference type="AlphaFoldDB" id="A0A7D4UDV0"/>
<dbReference type="InterPro" id="IPR046232">
    <property type="entry name" value="DUF6265"/>
</dbReference>
<evidence type="ECO:0000256" key="1">
    <source>
        <dbReference type="SAM" id="SignalP"/>
    </source>
</evidence>
<name>A0A7D4UDV0_9SPHI</name>
<protein>
    <recommendedName>
        <fullName evidence="2">DUF6265 domain-containing protein</fullName>
    </recommendedName>
</protein>
<proteinExistence type="predicted"/>
<feature type="domain" description="DUF6265" evidence="2">
    <location>
        <begin position="31"/>
        <end position="138"/>
    </location>
</feature>
<organism evidence="3 4">
    <name type="scientific">Mucilaginibacter mali</name>
    <dbReference type="NCBI Taxonomy" id="2740462"/>
    <lineage>
        <taxon>Bacteria</taxon>
        <taxon>Pseudomonadati</taxon>
        <taxon>Bacteroidota</taxon>
        <taxon>Sphingobacteriia</taxon>
        <taxon>Sphingobacteriales</taxon>
        <taxon>Sphingobacteriaceae</taxon>
        <taxon>Mucilaginibacter</taxon>
    </lineage>
</organism>
<gene>
    <name evidence="3" type="ORF">HQ865_14770</name>
</gene>
<evidence type="ECO:0000259" key="2">
    <source>
        <dbReference type="Pfam" id="PF19780"/>
    </source>
</evidence>
<keyword evidence="4" id="KW-1185">Reference proteome</keyword>
<reference evidence="3 4" key="1">
    <citation type="submission" date="2020-05" db="EMBL/GenBank/DDBJ databases">
        <title>Mucilaginibacter mali sp. nov.</title>
        <authorList>
            <person name="Kim H.S."/>
            <person name="Lee K.C."/>
            <person name="Suh M.K."/>
            <person name="Kim J.-S."/>
            <person name="Han K.-I."/>
            <person name="Eom M.K."/>
            <person name="Shin Y.K."/>
            <person name="Lee J.-S."/>
        </authorList>
    </citation>
    <scope>NUCLEOTIDE SEQUENCE [LARGE SCALE GENOMIC DNA]</scope>
    <source>
        <strain evidence="3 4">G2-14</strain>
    </source>
</reference>
<feature type="chain" id="PRO_5028879172" description="DUF6265 domain-containing protein" evidence="1">
    <location>
        <begin position="20"/>
        <end position="153"/>
    </location>
</feature>
<accession>A0A7D4UDV0</accession>
<dbReference type="KEGG" id="mmab:HQ865_14770"/>
<evidence type="ECO:0000313" key="3">
    <source>
        <dbReference type="EMBL" id="QKJ30959.1"/>
    </source>
</evidence>
<dbReference type="EMBL" id="CP054139">
    <property type="protein sequence ID" value="QKJ30959.1"/>
    <property type="molecule type" value="Genomic_DNA"/>
</dbReference>